<sequence length="266" mass="28195">MWPWSADRMTRIRLALVAVTAAALVGAALVGVAAPAASAPQSVPSAHDFGGWPTVGALLTTNGTDHSPQTHNCTASVVNSPHHNLIMTAAHCVYDSGSGWRKYLAFFPGYNGGPSSTYGSWYAYGRGVKMLVNQGWITNRDPAYDYAFIVLTPSGGKSVQDRTGALNLSFDTGLPKKIDLVGYPANGAKPRICSGSTTGGKVQQWFVQFDCTNLPGGTSGSPWTVQGSKNVIGLTGGYEEGGGAVHNYSVYFDHETRDLYQRAEAL</sequence>
<comment type="caution">
    <text evidence="2">The sequence shown here is derived from an EMBL/GenBank/DDBJ whole genome shotgun (WGS) entry which is preliminary data.</text>
</comment>
<organism evidence="2 3">
    <name type="scientific">Fodinicola feengrottensis</name>
    <dbReference type="NCBI Taxonomy" id="435914"/>
    <lineage>
        <taxon>Bacteria</taxon>
        <taxon>Bacillati</taxon>
        <taxon>Actinomycetota</taxon>
        <taxon>Actinomycetes</taxon>
        <taxon>Mycobacteriales</taxon>
        <taxon>Fodinicola</taxon>
    </lineage>
</organism>
<gene>
    <name evidence="2" type="ORF">GCM10009765_12450</name>
</gene>
<dbReference type="InterPro" id="IPR043504">
    <property type="entry name" value="Peptidase_S1_PA_chymotrypsin"/>
</dbReference>
<protein>
    <submittedName>
        <fullName evidence="2">Trypsin-like peptidase domain-containing protein</fullName>
    </submittedName>
</protein>
<evidence type="ECO:0000256" key="1">
    <source>
        <dbReference type="ARBA" id="ARBA00022729"/>
    </source>
</evidence>
<evidence type="ECO:0000313" key="2">
    <source>
        <dbReference type="EMBL" id="GAA1664389.1"/>
    </source>
</evidence>
<dbReference type="SUPFAM" id="SSF50494">
    <property type="entry name" value="Trypsin-like serine proteases"/>
    <property type="match status" value="1"/>
</dbReference>
<dbReference type="InterPro" id="IPR050966">
    <property type="entry name" value="Glutamyl_endopeptidase"/>
</dbReference>
<dbReference type="Proteomes" id="UP001500618">
    <property type="component" value="Unassembled WGS sequence"/>
</dbReference>
<dbReference type="PANTHER" id="PTHR15462">
    <property type="entry name" value="SERINE PROTEASE"/>
    <property type="match status" value="1"/>
</dbReference>
<keyword evidence="1" id="KW-0732">Signal</keyword>
<dbReference type="PROSITE" id="PS00134">
    <property type="entry name" value="TRYPSIN_HIS"/>
    <property type="match status" value="1"/>
</dbReference>
<dbReference type="InterPro" id="IPR018114">
    <property type="entry name" value="TRYPSIN_HIS"/>
</dbReference>
<dbReference type="PANTHER" id="PTHR15462:SF8">
    <property type="entry name" value="SERINE PROTEASE"/>
    <property type="match status" value="1"/>
</dbReference>
<dbReference type="Gene3D" id="2.40.10.10">
    <property type="entry name" value="Trypsin-like serine proteases"/>
    <property type="match status" value="2"/>
</dbReference>
<name>A0ABN2G2T0_9ACTN</name>
<dbReference type="InterPro" id="IPR009003">
    <property type="entry name" value="Peptidase_S1_PA"/>
</dbReference>
<proteinExistence type="predicted"/>
<reference evidence="2 3" key="1">
    <citation type="journal article" date="2019" name="Int. J. Syst. Evol. Microbiol.">
        <title>The Global Catalogue of Microorganisms (GCM) 10K type strain sequencing project: providing services to taxonomists for standard genome sequencing and annotation.</title>
        <authorList>
            <consortium name="The Broad Institute Genomics Platform"/>
            <consortium name="The Broad Institute Genome Sequencing Center for Infectious Disease"/>
            <person name="Wu L."/>
            <person name="Ma J."/>
        </authorList>
    </citation>
    <scope>NUCLEOTIDE SEQUENCE [LARGE SCALE GENOMIC DNA]</scope>
    <source>
        <strain evidence="2 3">JCM 14718</strain>
    </source>
</reference>
<dbReference type="EMBL" id="BAAANY010000004">
    <property type="protein sequence ID" value="GAA1664389.1"/>
    <property type="molecule type" value="Genomic_DNA"/>
</dbReference>
<evidence type="ECO:0000313" key="3">
    <source>
        <dbReference type="Proteomes" id="UP001500618"/>
    </source>
</evidence>
<keyword evidence="3" id="KW-1185">Reference proteome</keyword>
<dbReference type="Pfam" id="PF13365">
    <property type="entry name" value="Trypsin_2"/>
    <property type="match status" value="1"/>
</dbReference>
<accession>A0ABN2G2T0</accession>